<reference evidence="2" key="2">
    <citation type="submission" date="2025-08" db="UniProtKB">
        <authorList>
            <consortium name="Ensembl"/>
        </authorList>
    </citation>
    <scope>IDENTIFICATION</scope>
</reference>
<dbReference type="OMA" id="LIQCHRP"/>
<dbReference type="InParanoid" id="A0A672ULN7"/>
<dbReference type="AlphaFoldDB" id="A0A672ULN7"/>
<evidence type="ECO:0000313" key="2">
    <source>
        <dbReference type="Ensembl" id="ENSSHBP00005014988.1"/>
    </source>
</evidence>
<keyword evidence="3" id="KW-1185">Reference proteome</keyword>
<dbReference type="Ensembl" id="ENSSHBT00005017977.1">
    <property type="protein sequence ID" value="ENSSHBP00005014988.1"/>
    <property type="gene ID" value="ENSSHBG00005013142.1"/>
</dbReference>
<protein>
    <recommendedName>
        <fullName evidence="4">CMT1A duplicated region transcript 4</fullName>
    </recommendedName>
</protein>
<dbReference type="GeneTree" id="ENSGT01030000236231"/>
<reference evidence="2 3" key="1">
    <citation type="submission" date="2019-11" db="EMBL/GenBank/DDBJ databases">
        <title>Strigops habroptila (kakapo) genome, bStrHab1, primary haplotype, v2.</title>
        <authorList>
            <person name="Jarvis E.D."/>
            <person name="Howard J."/>
            <person name="Rhie A."/>
            <person name="Phillippy A."/>
            <person name="Korlach J."/>
            <person name="Digby A."/>
            <person name="Iorns D."/>
            <person name="Eason D."/>
            <person name="Robertson B."/>
            <person name="Raemaekers T."/>
            <person name="Howe K."/>
            <person name="Lewin H."/>
            <person name="Damas J."/>
            <person name="Hastie A."/>
            <person name="Tracey A."/>
            <person name="Chow W."/>
            <person name="Fedrigo O."/>
        </authorList>
    </citation>
    <scope>NUCLEOTIDE SEQUENCE [LARGE SCALE GENOMIC DNA]</scope>
</reference>
<reference evidence="2" key="3">
    <citation type="submission" date="2025-09" db="UniProtKB">
        <authorList>
            <consortium name="Ensembl"/>
        </authorList>
    </citation>
    <scope>IDENTIFICATION</scope>
</reference>
<sequence length="135" mass="14769">MRLKIFSVHELPSANLGLPSHLIQRRWPQPTYVTHTAPVVKMLVEQDEWRRDLYISSGKTDSGGEPQETGSEEETQAPSKLRRGSLLGAGRGSVGILKPESSLPSTSECCRVIFARKPPPCVLPCSSLASSSKKK</sequence>
<evidence type="ECO:0008006" key="4">
    <source>
        <dbReference type="Google" id="ProtNLM"/>
    </source>
</evidence>
<accession>A0A672ULN7</accession>
<evidence type="ECO:0000256" key="1">
    <source>
        <dbReference type="SAM" id="MobiDB-lite"/>
    </source>
</evidence>
<dbReference type="Proteomes" id="UP000472266">
    <property type="component" value="Chromosome 17"/>
</dbReference>
<evidence type="ECO:0000313" key="3">
    <source>
        <dbReference type="Proteomes" id="UP000472266"/>
    </source>
</evidence>
<dbReference type="Pfam" id="PF15213">
    <property type="entry name" value="CDRT4"/>
    <property type="match status" value="1"/>
</dbReference>
<dbReference type="InterPro" id="IPR029185">
    <property type="entry name" value="CDRT4"/>
</dbReference>
<organism evidence="2 3">
    <name type="scientific">Strigops habroptila</name>
    <name type="common">Kakapo</name>
    <dbReference type="NCBI Taxonomy" id="2489341"/>
    <lineage>
        <taxon>Eukaryota</taxon>
        <taxon>Metazoa</taxon>
        <taxon>Chordata</taxon>
        <taxon>Craniata</taxon>
        <taxon>Vertebrata</taxon>
        <taxon>Euteleostomi</taxon>
        <taxon>Archelosauria</taxon>
        <taxon>Archosauria</taxon>
        <taxon>Dinosauria</taxon>
        <taxon>Saurischia</taxon>
        <taxon>Theropoda</taxon>
        <taxon>Coelurosauria</taxon>
        <taxon>Aves</taxon>
        <taxon>Neognathae</taxon>
        <taxon>Neoaves</taxon>
        <taxon>Telluraves</taxon>
        <taxon>Australaves</taxon>
        <taxon>Psittaciformes</taxon>
        <taxon>Psittacidae</taxon>
        <taxon>Strigops</taxon>
    </lineage>
</organism>
<feature type="region of interest" description="Disordered" evidence="1">
    <location>
        <begin position="54"/>
        <end position="104"/>
    </location>
</feature>
<name>A0A672ULN7_STRHB</name>
<proteinExistence type="predicted"/>